<dbReference type="AlphaFoldDB" id="A0A1P8JXW2"/>
<evidence type="ECO:0000313" key="3">
    <source>
        <dbReference type="Proteomes" id="UP000186609"/>
    </source>
</evidence>
<keyword evidence="1" id="KW-0472">Membrane</keyword>
<keyword evidence="1" id="KW-0812">Transmembrane</keyword>
<dbReference type="KEGG" id="rhy:RD110_16455"/>
<gene>
    <name evidence="2" type="ORF">RD110_16455</name>
</gene>
<dbReference type="EMBL" id="CP019236">
    <property type="protein sequence ID" value="APW38592.1"/>
    <property type="molecule type" value="Genomic_DNA"/>
</dbReference>
<accession>A0A1P8JXW2</accession>
<dbReference type="Proteomes" id="UP000186609">
    <property type="component" value="Chromosome"/>
</dbReference>
<reference evidence="2 3" key="1">
    <citation type="submission" date="2017-01" db="EMBL/GenBank/DDBJ databases">
        <authorList>
            <person name="Mah S.A."/>
            <person name="Swanson W.J."/>
            <person name="Moy G.W."/>
            <person name="Vacquier V.D."/>
        </authorList>
    </citation>
    <scope>NUCLEOTIDE SEQUENCE [LARGE SCALE GENOMIC DNA]</scope>
    <source>
        <strain evidence="2 3">DCY110</strain>
    </source>
</reference>
<name>A0A1P8JXW2_9BURK</name>
<keyword evidence="3" id="KW-1185">Reference proteome</keyword>
<feature type="transmembrane region" description="Helical" evidence="1">
    <location>
        <begin position="27"/>
        <end position="48"/>
    </location>
</feature>
<keyword evidence="1" id="KW-1133">Transmembrane helix</keyword>
<evidence type="ECO:0000313" key="2">
    <source>
        <dbReference type="EMBL" id="APW38592.1"/>
    </source>
</evidence>
<organism evidence="2 3">
    <name type="scientific">Rhodoferax koreensis</name>
    <dbReference type="NCBI Taxonomy" id="1842727"/>
    <lineage>
        <taxon>Bacteria</taxon>
        <taxon>Pseudomonadati</taxon>
        <taxon>Pseudomonadota</taxon>
        <taxon>Betaproteobacteria</taxon>
        <taxon>Burkholderiales</taxon>
        <taxon>Comamonadaceae</taxon>
        <taxon>Rhodoferax</taxon>
    </lineage>
</organism>
<sequence>MDWQIELRAARFGSDQRFLWRYSHNQWFFFAQQIGFLVTSLIGIRVWIIDPLLGRLFREPA</sequence>
<dbReference type="STRING" id="1842727.RD110_16455"/>
<protein>
    <submittedName>
        <fullName evidence="2">Uncharacterized protein</fullName>
    </submittedName>
</protein>
<evidence type="ECO:0000256" key="1">
    <source>
        <dbReference type="SAM" id="Phobius"/>
    </source>
</evidence>
<proteinExistence type="predicted"/>